<reference evidence="3 4" key="1">
    <citation type="submission" date="2018-02" db="EMBL/GenBank/DDBJ databases">
        <authorList>
            <person name="Cohen D.B."/>
            <person name="Kent A.D."/>
        </authorList>
    </citation>
    <scope>NUCLEOTIDE SEQUENCE [LARGE SCALE GENOMIC DNA]</scope>
    <source>
        <strain evidence="3">1</strain>
    </source>
</reference>
<feature type="region of interest" description="Disordered" evidence="1">
    <location>
        <begin position="124"/>
        <end position="156"/>
    </location>
</feature>
<keyword evidence="4" id="KW-1185">Reference proteome</keyword>
<gene>
    <name evidence="3" type="ORF">MPLG2_0610</name>
</gene>
<evidence type="ECO:0000313" key="3">
    <source>
        <dbReference type="EMBL" id="SPD85646.1"/>
    </source>
</evidence>
<dbReference type="KEGG" id="mgg:MPLG2_0610"/>
<evidence type="ECO:0000313" key="4">
    <source>
        <dbReference type="Proteomes" id="UP000238164"/>
    </source>
</evidence>
<proteinExistence type="predicted"/>
<sequence>MCTTPCSAWPCSLPWTASATWAAWATRSATRGRCSTAERSTDWAPTRVVRSATSAASAAATAVASAAATAVAVAVANEPLLNAFVIPANAGISFAMGTQRTLGERTMRDHVRFTGSDASAGVIAPQIGRSRAANRRDPGVRRDDGGCGPSDSTSGG</sequence>
<accession>A0A2N9JE38</accession>
<protein>
    <submittedName>
        <fullName evidence="3">Uncharacterized protein</fullName>
    </submittedName>
</protein>
<name>A0A2N9JE38_9ACTN</name>
<organism evidence="3 4">
    <name type="scientific">Micropruina glycogenica</name>
    <dbReference type="NCBI Taxonomy" id="75385"/>
    <lineage>
        <taxon>Bacteria</taxon>
        <taxon>Bacillati</taxon>
        <taxon>Actinomycetota</taxon>
        <taxon>Actinomycetes</taxon>
        <taxon>Propionibacteriales</taxon>
        <taxon>Nocardioidaceae</taxon>
        <taxon>Micropruina</taxon>
    </lineage>
</organism>
<dbReference type="EMBL" id="LT985188">
    <property type="protein sequence ID" value="SPD85646.1"/>
    <property type="molecule type" value="Genomic_DNA"/>
</dbReference>
<dbReference type="Proteomes" id="UP000238164">
    <property type="component" value="Chromosome 1"/>
</dbReference>
<keyword evidence="2" id="KW-0732">Signal</keyword>
<feature type="chain" id="PRO_5014608280" evidence="2">
    <location>
        <begin position="23"/>
        <end position="156"/>
    </location>
</feature>
<feature type="compositionally biased region" description="Basic and acidic residues" evidence="1">
    <location>
        <begin position="134"/>
        <end position="145"/>
    </location>
</feature>
<feature type="signal peptide" evidence="2">
    <location>
        <begin position="1"/>
        <end position="22"/>
    </location>
</feature>
<evidence type="ECO:0000256" key="1">
    <source>
        <dbReference type="SAM" id="MobiDB-lite"/>
    </source>
</evidence>
<evidence type="ECO:0000256" key="2">
    <source>
        <dbReference type="SAM" id="SignalP"/>
    </source>
</evidence>
<dbReference type="AlphaFoldDB" id="A0A2N9JE38"/>